<evidence type="ECO:0000313" key="2">
    <source>
        <dbReference type="Proteomes" id="UP000215286"/>
    </source>
</evidence>
<organism evidence="1 2">
    <name type="scientific">Citrobacter farmeri</name>
    <dbReference type="NCBI Taxonomy" id="67824"/>
    <lineage>
        <taxon>Bacteria</taxon>
        <taxon>Pseudomonadati</taxon>
        <taxon>Pseudomonadota</taxon>
        <taxon>Gammaproteobacteria</taxon>
        <taxon>Enterobacterales</taxon>
        <taxon>Enterobacteriaceae</taxon>
        <taxon>Citrobacter</taxon>
    </lineage>
</organism>
<proteinExistence type="predicted"/>
<dbReference type="EMBL" id="CP022695">
    <property type="protein sequence ID" value="AST81084.1"/>
    <property type="molecule type" value="Genomic_DNA"/>
</dbReference>
<reference evidence="1" key="1">
    <citation type="submission" date="2017-08" db="EMBL/GenBank/DDBJ databases">
        <title>Real-time genomic and epidemiological investigation of a multi-institutional outbreak of KPC-producing Enterobacteriaceae reveals complex transmission dynamics and informs management responses.</title>
        <authorList>
            <person name="Kwong J.C."/>
            <person name="Lane C."/>
            <person name="Romanes F."/>
            <person name="Goncalves da Silva A."/>
            <person name="Easton M."/>
            <person name="Cronin K."/>
            <person name="Waters M.J."/>
            <person name="Tomita T."/>
            <person name="Stevens K."/>
            <person name="Schultz M.B."/>
            <person name="Baines S.L."/>
            <person name="Sherry N.L."/>
            <person name="Carter G."/>
            <person name="Mu A."/>
            <person name="Sait M."/>
            <person name="Ballard S.A."/>
            <person name="Seemann T."/>
            <person name="Stinear T.P."/>
            <person name="Howden B.P."/>
        </authorList>
    </citation>
    <scope>NUCLEOTIDE SEQUENCE</scope>
    <source>
        <strain evidence="1">AUSMDU00008141</strain>
    </source>
</reference>
<gene>
    <name evidence="1" type="ORF">CI104_19360</name>
</gene>
<accession>A0ACA8DA62</accession>
<protein>
    <submittedName>
        <fullName evidence="1">Uncharacterized protein</fullName>
    </submittedName>
</protein>
<keyword evidence="2" id="KW-1185">Reference proteome</keyword>
<name>A0ACA8DA62_9ENTR</name>
<sequence>MNNHSKSGTKPENPACQQWGLKRAITPCFGARLVQEGNRLHYLADRAGFSGALTDDFSMRLDQAFPLMMKQLELMLTSGELSPRNQHCVTLYHNGLTCEADTLGSCGYVYIVVYPDQTEPQ</sequence>
<dbReference type="Proteomes" id="UP000215286">
    <property type="component" value="Chromosome"/>
</dbReference>
<evidence type="ECO:0000313" key="1">
    <source>
        <dbReference type="EMBL" id="AST81084.1"/>
    </source>
</evidence>